<evidence type="ECO:0000313" key="10">
    <source>
        <dbReference type="EMBL" id="CAG8641042.1"/>
    </source>
</evidence>
<comment type="subcellular location">
    <subcellularLocation>
        <location evidence="3">Cytoplasm</location>
    </subcellularLocation>
    <subcellularLocation>
        <location evidence="2">Nucleus</location>
    </subcellularLocation>
</comment>
<evidence type="ECO:0000256" key="7">
    <source>
        <dbReference type="ARBA" id="ARBA00023242"/>
    </source>
</evidence>
<feature type="compositionally biased region" description="Polar residues" evidence="8">
    <location>
        <begin position="188"/>
        <end position="208"/>
    </location>
</feature>
<evidence type="ECO:0000259" key="9">
    <source>
        <dbReference type="SMART" id="SM01312"/>
    </source>
</evidence>
<evidence type="ECO:0000313" key="11">
    <source>
        <dbReference type="Proteomes" id="UP000789342"/>
    </source>
</evidence>
<proteinExistence type="inferred from homology"/>
<dbReference type="InterPro" id="IPR028094">
    <property type="entry name" value="RTC4_C"/>
</dbReference>
<accession>A0A9N9H1T5</accession>
<dbReference type="GO" id="GO:0005634">
    <property type="term" value="C:nucleus"/>
    <property type="evidence" value="ECO:0007669"/>
    <property type="project" value="UniProtKB-SubCell"/>
</dbReference>
<keyword evidence="11" id="KW-1185">Reference proteome</keyword>
<dbReference type="Pfam" id="PF14474">
    <property type="entry name" value="RTC4"/>
    <property type="match status" value="1"/>
</dbReference>
<dbReference type="Proteomes" id="UP000789342">
    <property type="component" value="Unassembled WGS sequence"/>
</dbReference>
<dbReference type="GO" id="GO:0005737">
    <property type="term" value="C:cytoplasm"/>
    <property type="evidence" value="ECO:0007669"/>
    <property type="project" value="UniProtKB-SubCell"/>
</dbReference>
<feature type="domain" description="Restriction of telomere capping protein 4 C-terminal" evidence="9">
    <location>
        <begin position="567"/>
        <end position="681"/>
    </location>
</feature>
<reference evidence="10" key="1">
    <citation type="submission" date="2021-06" db="EMBL/GenBank/DDBJ databases">
        <authorList>
            <person name="Kallberg Y."/>
            <person name="Tangrot J."/>
            <person name="Rosling A."/>
        </authorList>
    </citation>
    <scope>NUCLEOTIDE SEQUENCE</scope>
    <source>
        <strain evidence="10">CL551</strain>
    </source>
</reference>
<dbReference type="AlphaFoldDB" id="A0A9N9H1T5"/>
<dbReference type="PANTHER" id="PTHR41391">
    <property type="entry name" value="RESTRICTION OF TELOMERE CAPPING PROTEIN 4"/>
    <property type="match status" value="1"/>
</dbReference>
<keyword evidence="6" id="KW-0963">Cytoplasm</keyword>
<protein>
    <recommendedName>
        <fullName evidence="5">Restriction of telomere capping protein 4</fullName>
    </recommendedName>
</protein>
<evidence type="ECO:0000256" key="8">
    <source>
        <dbReference type="SAM" id="MobiDB-lite"/>
    </source>
</evidence>
<feature type="region of interest" description="Disordered" evidence="8">
    <location>
        <begin position="103"/>
        <end position="140"/>
    </location>
</feature>
<keyword evidence="7" id="KW-0539">Nucleus</keyword>
<dbReference type="OrthoDB" id="128308at2759"/>
<comment type="caution">
    <text evidence="10">The sequence shown here is derived from an EMBL/GenBank/DDBJ whole genome shotgun (WGS) entry which is preliminary data.</text>
</comment>
<dbReference type="EMBL" id="CAJVPV010009387">
    <property type="protein sequence ID" value="CAG8641042.1"/>
    <property type="molecule type" value="Genomic_DNA"/>
</dbReference>
<name>A0A9N9H1T5_9GLOM</name>
<evidence type="ECO:0000256" key="6">
    <source>
        <dbReference type="ARBA" id="ARBA00022490"/>
    </source>
</evidence>
<evidence type="ECO:0000256" key="3">
    <source>
        <dbReference type="ARBA" id="ARBA00004496"/>
    </source>
</evidence>
<evidence type="ECO:0000256" key="5">
    <source>
        <dbReference type="ARBA" id="ARBA00015162"/>
    </source>
</evidence>
<evidence type="ECO:0000256" key="2">
    <source>
        <dbReference type="ARBA" id="ARBA00004123"/>
    </source>
</evidence>
<gene>
    <name evidence="10" type="ORF">AMORRO_LOCUS9516</name>
</gene>
<comment type="function">
    <text evidence="1">May be involved in a process influencing telomere capping.</text>
</comment>
<feature type="compositionally biased region" description="Polar residues" evidence="8">
    <location>
        <begin position="113"/>
        <end position="124"/>
    </location>
</feature>
<sequence length="690" mass="78352">MQQSSLLKKRAKRTLVIASRSNDFKENLATTKEEPKVLAKNKSFGIPFSPEKEVVATSLQKHTLVSSIKPKVKFSHRLSTSPRKYKLASSVLENMFSDADSDVEGWNHESQMKTRTSQQNQKYSTKIGFRRPSPKPLVPLEKRNDAFRNNFRRPSPKSIVSLDEKSIKARSTFRRPSPKRVIPKENDTSQLSPHLNLDNESMTPPRNTEYSHQRFSLENDFLAKEISKKRNDKIKSHAVNSSIGIKQRIKQTLQCDSEGEDDDIDVHIKPNAFDQRGTTSLNEKRSSLNLNLSDKLGRSSPLSIEFLNCKSDETLDASKEGKKKNISKIDEFWGIGKKKFDVSKEMPKFAKETTKGSRKSTPNKASLKKFHAIKHIQDEETVVKTPTTDSTGSSFSVSPPSLKFNSFDATNRSPLASNVIEIIDDDVEEITENHTGRFKAPSPTMEKYVNLPKVDFLSEEDTPEPVKKGERKCCPYCNEILPTPLPPRIKAYLSSIDSSSDSPGHTPSLSILLNRSTNVVDQFEFCRLHDAESNIVPDGLRKNYPLTIDFDNLPLRIQSMFSELKDVATGKKKSFFRDVAMEAYKELGKARARKPTILMGRFQKFQGSSVIFSTLISLFVDSKILTTEMTRPQEPLEYLDQVLVPEVAIRLIVQDRGGITFEEARSVMEESMEFGMYIHDIEREEDDYYN</sequence>
<feature type="region of interest" description="Disordered" evidence="8">
    <location>
        <begin position="170"/>
        <end position="210"/>
    </location>
</feature>
<evidence type="ECO:0000256" key="1">
    <source>
        <dbReference type="ARBA" id="ARBA00002738"/>
    </source>
</evidence>
<organism evidence="10 11">
    <name type="scientific">Acaulospora morrowiae</name>
    <dbReference type="NCBI Taxonomy" id="94023"/>
    <lineage>
        <taxon>Eukaryota</taxon>
        <taxon>Fungi</taxon>
        <taxon>Fungi incertae sedis</taxon>
        <taxon>Mucoromycota</taxon>
        <taxon>Glomeromycotina</taxon>
        <taxon>Glomeromycetes</taxon>
        <taxon>Diversisporales</taxon>
        <taxon>Acaulosporaceae</taxon>
        <taxon>Acaulospora</taxon>
    </lineage>
</organism>
<dbReference type="PANTHER" id="PTHR41391:SF1">
    <property type="entry name" value="RESTRICTION OF TELOMERE CAPPING PROTEIN 4"/>
    <property type="match status" value="1"/>
</dbReference>
<dbReference type="SMART" id="SM01312">
    <property type="entry name" value="RTC4"/>
    <property type="match status" value="1"/>
</dbReference>
<dbReference type="InterPro" id="IPR039024">
    <property type="entry name" value="RTC4"/>
</dbReference>
<evidence type="ECO:0000256" key="4">
    <source>
        <dbReference type="ARBA" id="ARBA00009461"/>
    </source>
</evidence>
<comment type="similarity">
    <text evidence="4">Belongs to the RTC4 family.</text>
</comment>